<dbReference type="Gene3D" id="2.40.50.40">
    <property type="match status" value="1"/>
</dbReference>
<evidence type="ECO:0000313" key="4">
    <source>
        <dbReference type="Proteomes" id="UP000233837"/>
    </source>
</evidence>
<dbReference type="InterPro" id="IPR023780">
    <property type="entry name" value="Chromo_domain"/>
</dbReference>
<name>A0A2I0WSY9_9ASPA</name>
<dbReference type="AlphaFoldDB" id="A0A2I0WSY9"/>
<protein>
    <recommendedName>
        <fullName evidence="2">Chromo domain-containing protein</fullName>
    </recommendedName>
</protein>
<dbReference type="Proteomes" id="UP000233837">
    <property type="component" value="Unassembled WGS sequence"/>
</dbReference>
<feature type="region of interest" description="Disordered" evidence="1">
    <location>
        <begin position="31"/>
        <end position="52"/>
    </location>
</feature>
<proteinExistence type="predicted"/>
<dbReference type="SUPFAM" id="SSF54160">
    <property type="entry name" value="Chromo domain-like"/>
    <property type="match status" value="1"/>
</dbReference>
<dbReference type="Pfam" id="PF00385">
    <property type="entry name" value="Chromo"/>
    <property type="match status" value="1"/>
</dbReference>
<dbReference type="EMBL" id="KZ502442">
    <property type="protein sequence ID" value="PKU78767.1"/>
    <property type="molecule type" value="Genomic_DNA"/>
</dbReference>
<gene>
    <name evidence="3" type="ORF">MA16_Dca000110</name>
</gene>
<evidence type="ECO:0000256" key="1">
    <source>
        <dbReference type="SAM" id="MobiDB-lite"/>
    </source>
</evidence>
<feature type="domain" description="Chromo" evidence="2">
    <location>
        <begin position="2"/>
        <end position="52"/>
    </location>
</feature>
<sequence length="52" mass="6223">MNEPEKILDYDVKQLRSRTIPDVKVLWKHSSENDATWENESEMKENHPHLFG</sequence>
<keyword evidence="4" id="KW-1185">Reference proteome</keyword>
<feature type="compositionally biased region" description="Basic and acidic residues" evidence="1">
    <location>
        <begin position="41"/>
        <end position="52"/>
    </location>
</feature>
<evidence type="ECO:0000259" key="2">
    <source>
        <dbReference type="PROSITE" id="PS50013"/>
    </source>
</evidence>
<evidence type="ECO:0000313" key="3">
    <source>
        <dbReference type="EMBL" id="PKU78767.1"/>
    </source>
</evidence>
<reference evidence="3 4" key="2">
    <citation type="journal article" date="2017" name="Nature">
        <title>The Apostasia genome and the evolution of orchids.</title>
        <authorList>
            <person name="Zhang G.Q."/>
            <person name="Liu K.W."/>
            <person name="Li Z."/>
            <person name="Lohaus R."/>
            <person name="Hsiao Y.Y."/>
            <person name="Niu S.C."/>
            <person name="Wang J.Y."/>
            <person name="Lin Y.C."/>
            <person name="Xu Q."/>
            <person name="Chen L.J."/>
            <person name="Yoshida K."/>
            <person name="Fujiwara S."/>
            <person name="Wang Z.W."/>
            <person name="Zhang Y.Q."/>
            <person name="Mitsuda N."/>
            <person name="Wang M."/>
            <person name="Liu G.H."/>
            <person name="Pecoraro L."/>
            <person name="Huang H.X."/>
            <person name="Xiao X.J."/>
            <person name="Lin M."/>
            <person name="Wu X.Y."/>
            <person name="Wu W.L."/>
            <person name="Chen Y.Y."/>
            <person name="Chang S.B."/>
            <person name="Sakamoto S."/>
            <person name="Ohme-Takagi M."/>
            <person name="Yagi M."/>
            <person name="Zeng S.J."/>
            <person name="Shen C.Y."/>
            <person name="Yeh C.M."/>
            <person name="Luo Y.B."/>
            <person name="Tsai W.C."/>
            <person name="Van de Peer Y."/>
            <person name="Liu Z.J."/>
        </authorList>
    </citation>
    <scope>NUCLEOTIDE SEQUENCE [LARGE SCALE GENOMIC DNA]</scope>
    <source>
        <tissue evidence="3">The whole plant</tissue>
    </source>
</reference>
<dbReference type="InterPro" id="IPR016197">
    <property type="entry name" value="Chromo-like_dom_sf"/>
</dbReference>
<accession>A0A2I0WSY9</accession>
<organism evidence="3 4">
    <name type="scientific">Dendrobium catenatum</name>
    <dbReference type="NCBI Taxonomy" id="906689"/>
    <lineage>
        <taxon>Eukaryota</taxon>
        <taxon>Viridiplantae</taxon>
        <taxon>Streptophyta</taxon>
        <taxon>Embryophyta</taxon>
        <taxon>Tracheophyta</taxon>
        <taxon>Spermatophyta</taxon>
        <taxon>Magnoliopsida</taxon>
        <taxon>Liliopsida</taxon>
        <taxon>Asparagales</taxon>
        <taxon>Orchidaceae</taxon>
        <taxon>Epidendroideae</taxon>
        <taxon>Malaxideae</taxon>
        <taxon>Dendrobiinae</taxon>
        <taxon>Dendrobium</taxon>
    </lineage>
</organism>
<reference evidence="3 4" key="1">
    <citation type="journal article" date="2016" name="Sci. Rep.">
        <title>The Dendrobium catenatum Lindl. genome sequence provides insights into polysaccharide synthase, floral development and adaptive evolution.</title>
        <authorList>
            <person name="Zhang G.Q."/>
            <person name="Xu Q."/>
            <person name="Bian C."/>
            <person name="Tsai W.C."/>
            <person name="Yeh C.M."/>
            <person name="Liu K.W."/>
            <person name="Yoshida K."/>
            <person name="Zhang L.S."/>
            <person name="Chang S.B."/>
            <person name="Chen F."/>
            <person name="Shi Y."/>
            <person name="Su Y.Y."/>
            <person name="Zhang Y.Q."/>
            <person name="Chen L.J."/>
            <person name="Yin Y."/>
            <person name="Lin M."/>
            <person name="Huang H."/>
            <person name="Deng H."/>
            <person name="Wang Z.W."/>
            <person name="Zhu S.L."/>
            <person name="Zhao X."/>
            <person name="Deng C."/>
            <person name="Niu S.C."/>
            <person name="Huang J."/>
            <person name="Wang M."/>
            <person name="Liu G.H."/>
            <person name="Yang H.J."/>
            <person name="Xiao X.J."/>
            <person name="Hsiao Y.Y."/>
            <person name="Wu W.L."/>
            <person name="Chen Y.Y."/>
            <person name="Mitsuda N."/>
            <person name="Ohme-Takagi M."/>
            <person name="Luo Y.B."/>
            <person name="Van de Peer Y."/>
            <person name="Liu Z.J."/>
        </authorList>
    </citation>
    <scope>NUCLEOTIDE SEQUENCE [LARGE SCALE GENOMIC DNA]</scope>
    <source>
        <tissue evidence="3">The whole plant</tissue>
    </source>
</reference>
<dbReference type="PROSITE" id="PS50013">
    <property type="entry name" value="CHROMO_2"/>
    <property type="match status" value="1"/>
</dbReference>
<dbReference type="InterPro" id="IPR000953">
    <property type="entry name" value="Chromo/chromo_shadow_dom"/>
</dbReference>